<name>A0ABV8AB08_9DEIO</name>
<protein>
    <submittedName>
        <fullName evidence="3">Tetratricopeptide repeat protein</fullName>
    </submittedName>
</protein>
<dbReference type="InterPro" id="IPR011990">
    <property type="entry name" value="TPR-like_helical_dom_sf"/>
</dbReference>
<evidence type="ECO:0000313" key="4">
    <source>
        <dbReference type="Proteomes" id="UP001595748"/>
    </source>
</evidence>
<dbReference type="InterPro" id="IPR019734">
    <property type="entry name" value="TPR_rpt"/>
</dbReference>
<reference evidence="4" key="1">
    <citation type="journal article" date="2019" name="Int. J. Syst. Evol. Microbiol.">
        <title>The Global Catalogue of Microorganisms (GCM) 10K type strain sequencing project: providing services to taxonomists for standard genome sequencing and annotation.</title>
        <authorList>
            <consortium name="The Broad Institute Genomics Platform"/>
            <consortium name="The Broad Institute Genome Sequencing Center for Infectious Disease"/>
            <person name="Wu L."/>
            <person name="Ma J."/>
        </authorList>
    </citation>
    <scope>NUCLEOTIDE SEQUENCE [LARGE SCALE GENOMIC DNA]</scope>
    <source>
        <strain evidence="4">CCTCC AB 2013263</strain>
    </source>
</reference>
<dbReference type="Gene3D" id="1.25.40.10">
    <property type="entry name" value="Tetratricopeptide repeat domain"/>
    <property type="match status" value="3"/>
</dbReference>
<accession>A0ABV8AB08</accession>
<keyword evidence="4" id="KW-1185">Reference proteome</keyword>
<comment type="caution">
    <text evidence="3">The sequence shown here is derived from an EMBL/GenBank/DDBJ whole genome shotgun (WGS) entry which is preliminary data.</text>
</comment>
<dbReference type="SMART" id="SM00028">
    <property type="entry name" value="TPR"/>
    <property type="match status" value="2"/>
</dbReference>
<evidence type="ECO:0000313" key="3">
    <source>
        <dbReference type="EMBL" id="MFC3861638.1"/>
    </source>
</evidence>
<evidence type="ECO:0000256" key="1">
    <source>
        <dbReference type="PROSITE-ProRule" id="PRU00339"/>
    </source>
</evidence>
<proteinExistence type="predicted"/>
<feature type="repeat" description="TPR" evidence="1">
    <location>
        <begin position="159"/>
        <end position="192"/>
    </location>
</feature>
<dbReference type="Proteomes" id="UP001595748">
    <property type="component" value="Unassembled WGS sequence"/>
</dbReference>
<keyword evidence="1" id="KW-0802">TPR repeat</keyword>
<feature type="region of interest" description="Disordered" evidence="2">
    <location>
        <begin position="260"/>
        <end position="282"/>
    </location>
</feature>
<dbReference type="SUPFAM" id="SSF48452">
    <property type="entry name" value="TPR-like"/>
    <property type="match status" value="1"/>
</dbReference>
<sequence>MVKLAPPNKLLPLGELVNERPELAVEPLEDLARQYPSDGQVLYALGLALLNVGDIQRAISRLEAAVKRERHMEDTIYHALSQAYSLAGMPAHAHRAATRAGLNPPPWQETLRGDWPEHAKLADLLEFEEARRDTLRPGPQASAALRKMQAFSRKFPAYRPALNVIGTALFSQGKFSEAREEITKVLRLDARNVHALLNLARIERLLGGVPAVEALREQVEAARKQDEGEEQVASGELALASIYLLMEDAGAARAALERHLEGQQGPQAREQAEASEEVQQIQERLERHEQFPDAPLMLPGELLPPLWVTRWQATPGKRMLAEIERDLLTIPGWFQGVEQGLTFEGKFFSGLLTTALVNPDQAAMPDGVTPAERLERLLARLAGGRGSLDGLVGVGQALQMLNLMPEDAVVRGPDGQELQALSLELVNEPLDIMNSRQDQKRHEQALGHLVAGRVEQAHAELAALAEKYPDLPSLRFNMINALAQSGRPGAEAEARQLTEELAGQYPHYLFPPARLALLAIHDGDFEGARRWLAWPRGLKKLHVLEYGYFQAVQGILNLYEGNLDSVKTTQDILRQLLDEDSMPLRLLHQEILKKAGEVAPDEALNLLERLE</sequence>
<organism evidence="3 4">
    <name type="scientific">Deinococcus antarcticus</name>
    <dbReference type="NCBI Taxonomy" id="1298767"/>
    <lineage>
        <taxon>Bacteria</taxon>
        <taxon>Thermotogati</taxon>
        <taxon>Deinococcota</taxon>
        <taxon>Deinococci</taxon>
        <taxon>Deinococcales</taxon>
        <taxon>Deinococcaceae</taxon>
        <taxon>Deinococcus</taxon>
    </lineage>
</organism>
<dbReference type="RefSeq" id="WP_380078735.1">
    <property type="nucleotide sequence ID" value="NZ_JBHRZF010000153.1"/>
</dbReference>
<dbReference type="EMBL" id="JBHRZF010000153">
    <property type="protein sequence ID" value="MFC3861638.1"/>
    <property type="molecule type" value="Genomic_DNA"/>
</dbReference>
<gene>
    <name evidence="3" type="ORF">ACFOPQ_12795</name>
</gene>
<dbReference type="Pfam" id="PF13432">
    <property type="entry name" value="TPR_16"/>
    <property type="match status" value="2"/>
</dbReference>
<evidence type="ECO:0000256" key="2">
    <source>
        <dbReference type="SAM" id="MobiDB-lite"/>
    </source>
</evidence>
<dbReference type="PROSITE" id="PS50005">
    <property type="entry name" value="TPR"/>
    <property type="match status" value="1"/>
</dbReference>